<keyword evidence="4" id="KW-0479">Metal-binding</keyword>
<protein>
    <submittedName>
        <fullName evidence="13">Transport integral membrane protein</fullName>
    </submittedName>
</protein>
<evidence type="ECO:0000259" key="11">
    <source>
        <dbReference type="Pfam" id="PF04234"/>
    </source>
</evidence>
<organism evidence="13 14">
    <name type="scientific">Planosporangium flavigriseum</name>
    <dbReference type="NCBI Taxonomy" id="373681"/>
    <lineage>
        <taxon>Bacteria</taxon>
        <taxon>Bacillati</taxon>
        <taxon>Actinomycetota</taxon>
        <taxon>Actinomycetes</taxon>
        <taxon>Micromonosporales</taxon>
        <taxon>Micromonosporaceae</taxon>
        <taxon>Planosporangium</taxon>
    </lineage>
</organism>
<feature type="transmembrane region" description="Helical" evidence="9">
    <location>
        <begin position="370"/>
        <end position="391"/>
    </location>
</feature>
<feature type="signal peptide" evidence="10">
    <location>
        <begin position="1"/>
        <end position="32"/>
    </location>
</feature>
<dbReference type="InterPro" id="IPR008457">
    <property type="entry name" value="Cu-R_CopD_dom"/>
</dbReference>
<keyword evidence="6 9" id="KW-1133">Transmembrane helix</keyword>
<keyword evidence="2" id="KW-1003">Cell membrane</keyword>
<dbReference type="GO" id="GO:0006825">
    <property type="term" value="P:copper ion transport"/>
    <property type="evidence" value="ECO:0007669"/>
    <property type="project" value="InterPro"/>
</dbReference>
<reference evidence="13" key="1">
    <citation type="submission" date="2021-01" db="EMBL/GenBank/DDBJ databases">
        <title>Whole genome shotgun sequence of Planosporangium flavigriseum NBRC 105377.</title>
        <authorList>
            <person name="Komaki H."/>
            <person name="Tamura T."/>
        </authorList>
    </citation>
    <scope>NUCLEOTIDE SEQUENCE</scope>
    <source>
        <strain evidence="13">NBRC 105377</strain>
    </source>
</reference>
<accession>A0A8J3LZM7</accession>
<dbReference type="InterPro" id="IPR032694">
    <property type="entry name" value="CopC/D"/>
</dbReference>
<keyword evidence="5 10" id="KW-0732">Signal</keyword>
<evidence type="ECO:0000313" key="13">
    <source>
        <dbReference type="EMBL" id="GIG73995.1"/>
    </source>
</evidence>
<dbReference type="PANTHER" id="PTHR34820">
    <property type="entry name" value="INNER MEMBRANE PROTEIN YEBZ"/>
    <property type="match status" value="1"/>
</dbReference>
<dbReference type="PANTHER" id="PTHR34820:SF4">
    <property type="entry name" value="INNER MEMBRANE PROTEIN YEBZ"/>
    <property type="match status" value="1"/>
</dbReference>
<keyword evidence="14" id="KW-1185">Reference proteome</keyword>
<evidence type="ECO:0000256" key="8">
    <source>
        <dbReference type="ARBA" id="ARBA00023136"/>
    </source>
</evidence>
<dbReference type="Pfam" id="PF05425">
    <property type="entry name" value="CopD"/>
    <property type="match status" value="1"/>
</dbReference>
<dbReference type="EMBL" id="BONU01000013">
    <property type="protein sequence ID" value="GIG73995.1"/>
    <property type="molecule type" value="Genomic_DNA"/>
</dbReference>
<dbReference type="InterPro" id="IPR014756">
    <property type="entry name" value="Ig_E-set"/>
</dbReference>
<keyword evidence="3 9" id="KW-0812">Transmembrane</keyword>
<feature type="transmembrane region" description="Helical" evidence="9">
    <location>
        <begin position="429"/>
        <end position="447"/>
    </location>
</feature>
<dbReference type="Pfam" id="PF04234">
    <property type="entry name" value="CopC"/>
    <property type="match status" value="1"/>
</dbReference>
<comment type="caution">
    <text evidence="13">The sequence shown here is derived from an EMBL/GenBank/DDBJ whole genome shotgun (WGS) entry which is preliminary data.</text>
</comment>
<comment type="subcellular location">
    <subcellularLocation>
        <location evidence="1">Cell membrane</location>
        <topology evidence="1">Multi-pass membrane protein</topology>
    </subcellularLocation>
</comment>
<dbReference type="GO" id="GO:0042597">
    <property type="term" value="C:periplasmic space"/>
    <property type="evidence" value="ECO:0007669"/>
    <property type="project" value="InterPro"/>
</dbReference>
<dbReference type="SUPFAM" id="SSF81296">
    <property type="entry name" value="E set domains"/>
    <property type="match status" value="1"/>
</dbReference>
<dbReference type="RefSeq" id="WP_168079080.1">
    <property type="nucleotide sequence ID" value="NZ_BAAAQJ010000020.1"/>
</dbReference>
<evidence type="ECO:0000259" key="12">
    <source>
        <dbReference type="Pfam" id="PF05425"/>
    </source>
</evidence>
<feature type="transmembrane region" description="Helical" evidence="9">
    <location>
        <begin position="186"/>
        <end position="204"/>
    </location>
</feature>
<dbReference type="GO" id="GO:0005886">
    <property type="term" value="C:plasma membrane"/>
    <property type="evidence" value="ECO:0007669"/>
    <property type="project" value="UniProtKB-SubCell"/>
</dbReference>
<evidence type="ECO:0000256" key="10">
    <source>
        <dbReference type="SAM" id="SignalP"/>
    </source>
</evidence>
<evidence type="ECO:0000256" key="5">
    <source>
        <dbReference type="ARBA" id="ARBA00022729"/>
    </source>
</evidence>
<feature type="transmembrane region" description="Helical" evidence="9">
    <location>
        <begin position="154"/>
        <end position="174"/>
    </location>
</feature>
<dbReference type="InterPro" id="IPR014755">
    <property type="entry name" value="Cu-Rt/internalin_Ig-like"/>
</dbReference>
<evidence type="ECO:0000256" key="7">
    <source>
        <dbReference type="ARBA" id="ARBA00023008"/>
    </source>
</evidence>
<feature type="domain" description="Copper resistance protein D" evidence="12">
    <location>
        <begin position="332"/>
        <end position="446"/>
    </location>
</feature>
<evidence type="ECO:0000256" key="4">
    <source>
        <dbReference type="ARBA" id="ARBA00022723"/>
    </source>
</evidence>
<feature type="chain" id="PRO_5035205924" evidence="10">
    <location>
        <begin position="33"/>
        <end position="570"/>
    </location>
</feature>
<gene>
    <name evidence="13" type="ORF">Pfl04_23990</name>
</gene>
<evidence type="ECO:0000256" key="3">
    <source>
        <dbReference type="ARBA" id="ARBA00022692"/>
    </source>
</evidence>
<name>A0A8J3LZM7_9ACTN</name>
<dbReference type="GO" id="GO:0046688">
    <property type="term" value="P:response to copper ion"/>
    <property type="evidence" value="ECO:0007669"/>
    <property type="project" value="InterPro"/>
</dbReference>
<feature type="transmembrane region" description="Helical" evidence="9">
    <location>
        <begin position="264"/>
        <end position="283"/>
    </location>
</feature>
<sequence length="570" mass="59647">MTRCRALTALAGLLFGLLAVLLTPASPASAHAALLQSEPQSGAVLASSPGEVVLTFSEPVRVVPQKIQIIGPDGRRVEQGAPTVQGSQLHIPMKQTTERGSYLISFRVISADSHPVSGAIPFSIGAPSANAPTTATSGTQSDPLVTTLLGGARYLGYAGLVLVAGPALFLALLWPRRLSGRGPLRMVKVGVGLVGVSALAEQYLQAPYHAGTSVFGASAADLREVFNSQYGAAHLVRIGVIAALLVLLPAFANRPGTEDSRASWTDRALVAILAVVGLATWPISGHAAASSVPVVTTIADAAHLGAMAVWLGGLVMLFGFLLRRANARELAAILPVWSRWAMIAVSVLVVAGTVQALVSIGSLRGLYDTTYGRLLLVKVGLLALVLAAAWYSRRLTRRVAQPAAEEVDRADTVDGVDGVQPSRRLRRSVLVEVVGAVVVLGLTSALVQTTPARAALEQASRQENTTYNATLTTKLYSLQVQLEPKHTGANTIHLYAFSADGAALAVKEWKATAALPGQGIEPVDLPVLPVSENHAVAQAQLGQAGTWQLRFTLRTTEIDTATVIAEVPIT</sequence>
<feature type="domain" description="CopC" evidence="11">
    <location>
        <begin position="31"/>
        <end position="124"/>
    </location>
</feature>
<evidence type="ECO:0000256" key="6">
    <source>
        <dbReference type="ARBA" id="ARBA00022989"/>
    </source>
</evidence>
<dbReference type="GO" id="GO:0005507">
    <property type="term" value="F:copper ion binding"/>
    <property type="evidence" value="ECO:0007669"/>
    <property type="project" value="InterPro"/>
</dbReference>
<dbReference type="Proteomes" id="UP000653674">
    <property type="component" value="Unassembled WGS sequence"/>
</dbReference>
<keyword evidence="8 9" id="KW-0472">Membrane</keyword>
<evidence type="ECO:0000256" key="2">
    <source>
        <dbReference type="ARBA" id="ARBA00022475"/>
    </source>
</evidence>
<feature type="transmembrane region" description="Helical" evidence="9">
    <location>
        <begin position="232"/>
        <end position="252"/>
    </location>
</feature>
<evidence type="ECO:0000256" key="9">
    <source>
        <dbReference type="SAM" id="Phobius"/>
    </source>
</evidence>
<evidence type="ECO:0000313" key="14">
    <source>
        <dbReference type="Proteomes" id="UP000653674"/>
    </source>
</evidence>
<evidence type="ECO:0000256" key="1">
    <source>
        <dbReference type="ARBA" id="ARBA00004651"/>
    </source>
</evidence>
<proteinExistence type="predicted"/>
<keyword evidence="7" id="KW-0186">Copper</keyword>
<dbReference type="Gene3D" id="2.60.40.1220">
    <property type="match status" value="1"/>
</dbReference>
<dbReference type="InterPro" id="IPR007348">
    <property type="entry name" value="CopC_dom"/>
</dbReference>
<feature type="transmembrane region" description="Helical" evidence="9">
    <location>
        <begin position="303"/>
        <end position="322"/>
    </location>
</feature>
<feature type="transmembrane region" description="Helical" evidence="9">
    <location>
        <begin position="334"/>
        <end position="358"/>
    </location>
</feature>
<dbReference type="AlphaFoldDB" id="A0A8J3LZM7"/>